<accession>A0ABR4LL65</accession>
<keyword evidence="1 3" id="KW-0378">Hydrolase</keyword>
<evidence type="ECO:0000313" key="4">
    <source>
        <dbReference type="Proteomes" id="UP001610432"/>
    </source>
</evidence>
<dbReference type="InterPro" id="IPR050593">
    <property type="entry name" value="LovG"/>
</dbReference>
<evidence type="ECO:0000259" key="2">
    <source>
        <dbReference type="Pfam" id="PF03959"/>
    </source>
</evidence>
<dbReference type="InterPro" id="IPR005645">
    <property type="entry name" value="FSH-like_dom"/>
</dbReference>
<dbReference type="RefSeq" id="XP_070883127.1">
    <property type="nucleotide sequence ID" value="XM_071025826.1"/>
</dbReference>
<sequence length="236" mass="25927">MPLRLLCLHGWGTNIKILQSQLSGLISNLSMDNTATFHLLEGDFDSDPGPGIEGIHDPPYYSYHTFPRPLSAPPSHCDDDEVLDAYDRLYEVLATEGPFDGLLGFSHGGTLAAGFLINHAKQYPGEEPPVRCAIFINSLPPFRMDSEGYCAKEGKVKGEIVLEDDLAGYINIPTVSIAGAKDPLFEYSRALYELCERGRSAWVVHSRGHDVPIDKKNVAGMAMAIRKLAVQVALNW</sequence>
<reference evidence="3 4" key="1">
    <citation type="submission" date="2024-07" db="EMBL/GenBank/DDBJ databases">
        <title>Section-level genome sequencing and comparative genomics of Aspergillus sections Usti and Cavernicolus.</title>
        <authorList>
            <consortium name="Lawrence Berkeley National Laboratory"/>
            <person name="Nybo J.L."/>
            <person name="Vesth T.C."/>
            <person name="Theobald S."/>
            <person name="Frisvad J.C."/>
            <person name="Larsen T.O."/>
            <person name="Kjaerboelling I."/>
            <person name="Rothschild-Mancinelli K."/>
            <person name="Lyhne E.K."/>
            <person name="Kogle M.E."/>
            <person name="Barry K."/>
            <person name="Clum A."/>
            <person name="Na H."/>
            <person name="Ledsgaard L."/>
            <person name="Lin J."/>
            <person name="Lipzen A."/>
            <person name="Kuo A."/>
            <person name="Riley R."/>
            <person name="Mondo S."/>
            <person name="Labutti K."/>
            <person name="Haridas S."/>
            <person name="Pangalinan J."/>
            <person name="Salamov A.A."/>
            <person name="Simmons B.A."/>
            <person name="Magnuson J.K."/>
            <person name="Chen J."/>
            <person name="Drula E."/>
            <person name="Henrissat B."/>
            <person name="Wiebenga A."/>
            <person name="Lubbers R.J."/>
            <person name="Gomes A.C."/>
            <person name="Macurrencykelacurrency M.R."/>
            <person name="Stajich J."/>
            <person name="Grigoriev I.V."/>
            <person name="Mortensen U.H."/>
            <person name="De Vries R.P."/>
            <person name="Baker S.E."/>
            <person name="Andersen M.R."/>
        </authorList>
    </citation>
    <scope>NUCLEOTIDE SEQUENCE [LARGE SCALE GENOMIC DNA]</scope>
    <source>
        <strain evidence="3 4">CBS 449.75</strain>
    </source>
</reference>
<dbReference type="SUPFAM" id="SSF53474">
    <property type="entry name" value="alpha/beta-Hydrolases"/>
    <property type="match status" value="1"/>
</dbReference>
<dbReference type="GeneID" id="98140898"/>
<feature type="domain" description="Serine hydrolase" evidence="2">
    <location>
        <begin position="3"/>
        <end position="218"/>
    </location>
</feature>
<gene>
    <name evidence="3" type="ORF">BJX67DRAFT_225860</name>
</gene>
<organism evidence="3 4">
    <name type="scientific">Aspergillus lucknowensis</name>
    <dbReference type="NCBI Taxonomy" id="176173"/>
    <lineage>
        <taxon>Eukaryota</taxon>
        <taxon>Fungi</taxon>
        <taxon>Dikarya</taxon>
        <taxon>Ascomycota</taxon>
        <taxon>Pezizomycotina</taxon>
        <taxon>Eurotiomycetes</taxon>
        <taxon>Eurotiomycetidae</taxon>
        <taxon>Eurotiales</taxon>
        <taxon>Aspergillaceae</taxon>
        <taxon>Aspergillus</taxon>
        <taxon>Aspergillus subgen. Nidulantes</taxon>
    </lineage>
</organism>
<evidence type="ECO:0000256" key="1">
    <source>
        <dbReference type="ARBA" id="ARBA00022801"/>
    </source>
</evidence>
<dbReference type="PANTHER" id="PTHR48070:SF4">
    <property type="entry name" value="ESTERASE ALNB"/>
    <property type="match status" value="1"/>
</dbReference>
<dbReference type="PANTHER" id="PTHR48070">
    <property type="entry name" value="ESTERASE OVCA2"/>
    <property type="match status" value="1"/>
</dbReference>
<dbReference type="InterPro" id="IPR029058">
    <property type="entry name" value="AB_hydrolase_fold"/>
</dbReference>
<dbReference type="Gene3D" id="3.40.50.1820">
    <property type="entry name" value="alpha/beta hydrolase"/>
    <property type="match status" value="1"/>
</dbReference>
<dbReference type="EMBL" id="JBFXLQ010000043">
    <property type="protein sequence ID" value="KAL2864148.1"/>
    <property type="molecule type" value="Genomic_DNA"/>
</dbReference>
<dbReference type="Pfam" id="PF03959">
    <property type="entry name" value="FSH1"/>
    <property type="match status" value="1"/>
</dbReference>
<keyword evidence="4" id="KW-1185">Reference proteome</keyword>
<comment type="caution">
    <text evidence="3">The sequence shown here is derived from an EMBL/GenBank/DDBJ whole genome shotgun (WGS) entry which is preliminary data.</text>
</comment>
<dbReference type="Proteomes" id="UP001610432">
    <property type="component" value="Unassembled WGS sequence"/>
</dbReference>
<dbReference type="GO" id="GO:0016787">
    <property type="term" value="F:hydrolase activity"/>
    <property type="evidence" value="ECO:0007669"/>
    <property type="project" value="UniProtKB-KW"/>
</dbReference>
<evidence type="ECO:0000313" key="3">
    <source>
        <dbReference type="EMBL" id="KAL2864148.1"/>
    </source>
</evidence>
<name>A0ABR4LL65_9EURO</name>
<proteinExistence type="predicted"/>
<protein>
    <submittedName>
        <fullName evidence="3">Serine hydrolase FSH</fullName>
    </submittedName>
</protein>